<sequence>MAYRHRLAALATLLPLAGAAPAQQVPATPPAPYARAIAAGYKALTLCEGIFAAGRSQAQIDATELKGIYPEYDAIVPTLTATVEPSTLDVTVPFTADLPPRRASYYREFGCVLSPIGATFQPLRRDAFPLDQAPAPANPAPWPQGDAGIAPRPSAALASTVASAFDAATYGSGTTTGVVVLRDGKVVAERYAAGWGPLIPNRTWSVAKSMAGTLIGLVRQQLDIDVNAPTRLPEWNKDDPRAAITLDQLMRMASGLHGDTAGSRTDALYFGGSTVSETAAASPLEARPGTRFRYANNDIVLAVRAIRGRMADDDRYLAWPATRLFAPLGMNHTTAGIDWQRNFILSSQVWSTARDFARLGQFWLQDGVWQGKRLLPDGWMRYMTTPSGPQPQGDGPGYGATMWLFGPKQGLPAGSYAAQGNRGQYIMVVPSARLVVVRRGEDAGAARFDIARFTADVFAARP</sequence>
<dbReference type="Proteomes" id="UP000529795">
    <property type="component" value="Unassembled WGS sequence"/>
</dbReference>
<accession>A0A840FIE2</accession>
<feature type="chain" id="PRO_5032270213" evidence="1">
    <location>
        <begin position="23"/>
        <end position="462"/>
    </location>
</feature>
<evidence type="ECO:0000259" key="2">
    <source>
        <dbReference type="Pfam" id="PF00144"/>
    </source>
</evidence>
<organism evidence="3 4">
    <name type="scientific">Sphingomonas jinjuensis</name>
    <dbReference type="NCBI Taxonomy" id="535907"/>
    <lineage>
        <taxon>Bacteria</taxon>
        <taxon>Pseudomonadati</taxon>
        <taxon>Pseudomonadota</taxon>
        <taxon>Alphaproteobacteria</taxon>
        <taxon>Sphingomonadales</taxon>
        <taxon>Sphingomonadaceae</taxon>
        <taxon>Sphingomonas</taxon>
    </lineage>
</organism>
<dbReference type="InterPro" id="IPR012338">
    <property type="entry name" value="Beta-lactam/transpept-like"/>
</dbReference>
<name>A0A840FIE2_9SPHN</name>
<keyword evidence="1" id="KW-0732">Signal</keyword>
<protein>
    <submittedName>
        <fullName evidence="3">CubicO group peptidase (Beta-lactamase class C family)</fullName>
    </submittedName>
</protein>
<feature type="signal peptide" evidence="1">
    <location>
        <begin position="1"/>
        <end position="22"/>
    </location>
</feature>
<dbReference type="PANTHER" id="PTHR43283:SF7">
    <property type="entry name" value="BETA-LACTAMASE-RELATED DOMAIN-CONTAINING PROTEIN"/>
    <property type="match status" value="1"/>
</dbReference>
<dbReference type="InterPro" id="IPR001466">
    <property type="entry name" value="Beta-lactam-related"/>
</dbReference>
<proteinExistence type="predicted"/>
<dbReference type="EMBL" id="JACIEV010000002">
    <property type="protein sequence ID" value="MBB4153115.1"/>
    <property type="molecule type" value="Genomic_DNA"/>
</dbReference>
<evidence type="ECO:0000313" key="3">
    <source>
        <dbReference type="EMBL" id="MBB4153115.1"/>
    </source>
</evidence>
<dbReference type="RefSeq" id="WP_183982778.1">
    <property type="nucleotide sequence ID" value="NZ_JACIEV010000002.1"/>
</dbReference>
<evidence type="ECO:0000256" key="1">
    <source>
        <dbReference type="SAM" id="SignalP"/>
    </source>
</evidence>
<dbReference type="Pfam" id="PF00144">
    <property type="entry name" value="Beta-lactamase"/>
    <property type="match status" value="1"/>
</dbReference>
<keyword evidence="4" id="KW-1185">Reference proteome</keyword>
<dbReference type="Gene3D" id="3.40.710.10">
    <property type="entry name" value="DD-peptidase/beta-lactamase superfamily"/>
    <property type="match status" value="1"/>
</dbReference>
<evidence type="ECO:0000313" key="4">
    <source>
        <dbReference type="Proteomes" id="UP000529795"/>
    </source>
</evidence>
<dbReference type="InterPro" id="IPR050789">
    <property type="entry name" value="Diverse_Enzym_Activities"/>
</dbReference>
<feature type="domain" description="Beta-lactamase-related" evidence="2">
    <location>
        <begin position="177"/>
        <end position="437"/>
    </location>
</feature>
<reference evidence="3 4" key="1">
    <citation type="submission" date="2020-08" db="EMBL/GenBank/DDBJ databases">
        <title>Genomic Encyclopedia of Type Strains, Phase IV (KMG-IV): sequencing the most valuable type-strain genomes for metagenomic binning, comparative biology and taxonomic classification.</title>
        <authorList>
            <person name="Goeker M."/>
        </authorList>
    </citation>
    <scope>NUCLEOTIDE SEQUENCE [LARGE SCALE GENOMIC DNA]</scope>
    <source>
        <strain evidence="3 4">YC6723</strain>
    </source>
</reference>
<comment type="caution">
    <text evidence="3">The sequence shown here is derived from an EMBL/GenBank/DDBJ whole genome shotgun (WGS) entry which is preliminary data.</text>
</comment>
<gene>
    <name evidence="3" type="ORF">GGQ80_001003</name>
</gene>
<dbReference type="AlphaFoldDB" id="A0A840FIE2"/>
<dbReference type="SUPFAM" id="SSF56601">
    <property type="entry name" value="beta-lactamase/transpeptidase-like"/>
    <property type="match status" value="1"/>
</dbReference>
<dbReference type="PANTHER" id="PTHR43283">
    <property type="entry name" value="BETA-LACTAMASE-RELATED"/>
    <property type="match status" value="1"/>
</dbReference>